<dbReference type="RefSeq" id="WP_041896310.1">
    <property type="nucleotide sequence ID" value="NZ_CP010086.2"/>
</dbReference>
<dbReference type="EMBL" id="CP010086">
    <property type="protein sequence ID" value="AJG99023.1"/>
    <property type="molecule type" value="Genomic_DNA"/>
</dbReference>
<dbReference type="Pfam" id="PF00903">
    <property type="entry name" value="Glyoxalase"/>
    <property type="match status" value="1"/>
</dbReference>
<evidence type="ECO:0000259" key="1">
    <source>
        <dbReference type="PROSITE" id="PS51819"/>
    </source>
</evidence>
<evidence type="ECO:0000313" key="3">
    <source>
        <dbReference type="Proteomes" id="UP000031866"/>
    </source>
</evidence>
<accession>A0A0B5QQ60</accession>
<dbReference type="PANTHER" id="PTHR36113">
    <property type="entry name" value="LYASE, PUTATIVE-RELATED-RELATED"/>
    <property type="match status" value="1"/>
</dbReference>
<reference evidence="3" key="1">
    <citation type="submission" date="2014-12" db="EMBL/GenBank/DDBJ databases">
        <title>Genome sequence of Clostridium beijerinckii strain 59B.</title>
        <authorList>
            <person name="Little G.T."/>
            <person name="Minton N.P."/>
        </authorList>
    </citation>
    <scope>NUCLEOTIDE SEQUENCE [LARGE SCALE GENOMIC DNA]</scope>
    <source>
        <strain evidence="3">59B</strain>
    </source>
</reference>
<protein>
    <submittedName>
        <fullName evidence="2">Glyoxalase</fullName>
    </submittedName>
</protein>
<dbReference type="Proteomes" id="UP000031866">
    <property type="component" value="Chromosome"/>
</dbReference>
<proteinExistence type="predicted"/>
<sequence>MKFCWSTLKVKNLEESLKFYHEIVGLKTNKRFNAGPGREIAFLGDGETKIELICDEEVKEVSYGEHISLGFEVDCIDEKMNFIKEKGIEIHSGPFQPNPNTKFFYVLDPNGLKIQFVENK</sequence>
<name>A0A0B5QQ60_CLOBE</name>
<dbReference type="InterPro" id="IPR029068">
    <property type="entry name" value="Glyas_Bleomycin-R_OHBP_Dase"/>
</dbReference>
<dbReference type="InterPro" id="IPR037523">
    <property type="entry name" value="VOC_core"/>
</dbReference>
<evidence type="ECO:0000313" key="2">
    <source>
        <dbReference type="EMBL" id="AJG99023.1"/>
    </source>
</evidence>
<dbReference type="AlphaFoldDB" id="A0A0B5QQ60"/>
<dbReference type="Gene3D" id="3.10.180.10">
    <property type="entry name" value="2,3-Dihydroxybiphenyl 1,2-Dioxygenase, domain 1"/>
    <property type="match status" value="1"/>
</dbReference>
<dbReference type="PANTHER" id="PTHR36113:SF3">
    <property type="entry name" value="SLL5075 PROTEIN"/>
    <property type="match status" value="1"/>
</dbReference>
<dbReference type="KEGG" id="cbei:LF65_02440"/>
<dbReference type="SUPFAM" id="SSF54593">
    <property type="entry name" value="Glyoxalase/Bleomycin resistance protein/Dihydroxybiphenyl dioxygenase"/>
    <property type="match status" value="1"/>
</dbReference>
<dbReference type="OrthoDB" id="192739at2"/>
<dbReference type="InterPro" id="IPR051332">
    <property type="entry name" value="Fosfomycin_Res_Enzymes"/>
</dbReference>
<dbReference type="STRING" id="1520.LF65_02440"/>
<organism evidence="2 3">
    <name type="scientific">Clostridium beijerinckii</name>
    <name type="common">Clostridium MP</name>
    <dbReference type="NCBI Taxonomy" id="1520"/>
    <lineage>
        <taxon>Bacteria</taxon>
        <taxon>Bacillati</taxon>
        <taxon>Bacillota</taxon>
        <taxon>Clostridia</taxon>
        <taxon>Eubacteriales</taxon>
        <taxon>Clostridiaceae</taxon>
        <taxon>Clostridium</taxon>
    </lineage>
</organism>
<dbReference type="InterPro" id="IPR004360">
    <property type="entry name" value="Glyas_Fos-R_dOase_dom"/>
</dbReference>
<gene>
    <name evidence="2" type="ORF">LF65_02440</name>
</gene>
<feature type="domain" description="VOC" evidence="1">
    <location>
        <begin position="2"/>
        <end position="119"/>
    </location>
</feature>
<dbReference type="PROSITE" id="PS51819">
    <property type="entry name" value="VOC"/>
    <property type="match status" value="1"/>
</dbReference>